<evidence type="ECO:0000313" key="3">
    <source>
        <dbReference type="Proteomes" id="UP000005580"/>
    </source>
</evidence>
<dbReference type="AlphaFoldDB" id="E7RRL6"/>
<proteinExistence type="predicted"/>
<feature type="signal peptide" evidence="1">
    <location>
        <begin position="1"/>
        <end position="20"/>
    </location>
</feature>
<dbReference type="RefSeq" id="WP_004369999.1">
    <property type="nucleotide sequence ID" value="NZ_GL833119.1"/>
</dbReference>
<protein>
    <recommendedName>
        <fullName evidence="4">Lipocalin-like domain-containing protein</fullName>
    </recommendedName>
</protein>
<sequence>MRVKSLLALIAVVFSLIACSNHDEDMSQTTNSLVKTVWSFEKTDNRSFIKHERHWGKLEFISTTEVLVTSGYKLRAESENGSGSNNSKRENETTVTATYTYAAPLLRITLPQSNTSPLLIELKVDESAGTITQVKLGDEVVDGDQAVVYYKK</sequence>
<keyword evidence="3" id="KW-1185">Reference proteome</keyword>
<reference evidence="2" key="1">
    <citation type="submission" date="2011-01" db="EMBL/GenBank/DDBJ databases">
        <authorList>
            <person name="Muzny D."/>
            <person name="Qin X."/>
            <person name="Buhay C."/>
            <person name="Dugan-Rocha S."/>
            <person name="Ding Y."/>
            <person name="Chen G."/>
            <person name="Hawes A."/>
            <person name="Holder M."/>
            <person name="Jhangiani S."/>
            <person name="Johnson A."/>
            <person name="Khan Z."/>
            <person name="Li Z."/>
            <person name="Liu W."/>
            <person name="Liu X."/>
            <person name="Perez L."/>
            <person name="Shen H."/>
            <person name="Wang Q."/>
            <person name="Watt J."/>
            <person name="Xi L."/>
            <person name="Xin Y."/>
            <person name="Zhou J."/>
            <person name="Deng J."/>
            <person name="Jiang H."/>
            <person name="Liu Y."/>
            <person name="Qu J."/>
            <person name="Song X.-Z."/>
            <person name="Zhang L."/>
            <person name="Villasana D."/>
            <person name="Johnson A."/>
            <person name="Liu J."/>
            <person name="Liyanage D."/>
            <person name="Lorensuhewa L."/>
            <person name="Robinson T."/>
            <person name="Song A."/>
            <person name="Song B.-B."/>
            <person name="Dinh H."/>
            <person name="Thornton R."/>
            <person name="Coyle M."/>
            <person name="Francisco L."/>
            <person name="Jackson L."/>
            <person name="Javaid M."/>
            <person name="Korchina V."/>
            <person name="Kovar C."/>
            <person name="Mata R."/>
            <person name="Mathew T."/>
            <person name="Ngo R."/>
            <person name="Nguyen L."/>
            <person name="Nguyen N."/>
            <person name="Okwuonu G."/>
            <person name="Ongeri F."/>
            <person name="Pham C."/>
            <person name="Simmons D."/>
            <person name="Wilczek-Boney K."/>
            <person name="Hale W."/>
            <person name="Jakkamsetti A."/>
            <person name="Pham P."/>
            <person name="Ruth R."/>
            <person name="San Lucas F."/>
            <person name="Warren J."/>
            <person name="Zhang J."/>
            <person name="Zhao Z."/>
            <person name="Zhou C."/>
            <person name="Zhu D."/>
            <person name="Lee S."/>
            <person name="Bess C."/>
            <person name="Blankenburg K."/>
            <person name="Forbes L."/>
            <person name="Fu Q."/>
            <person name="Gubbala S."/>
            <person name="Hirani K."/>
            <person name="Jayaseelan J.C."/>
            <person name="Lara F."/>
            <person name="Munidasa M."/>
            <person name="Palculict T."/>
            <person name="Patil S."/>
            <person name="Pu L.-L."/>
            <person name="Saada N."/>
            <person name="Tang L."/>
            <person name="Weissenberger G."/>
            <person name="Zhu Y."/>
            <person name="Hemphill L."/>
            <person name="Shang Y."/>
            <person name="Youmans B."/>
            <person name="Ayvaz T."/>
            <person name="Ross M."/>
            <person name="Santibanez J."/>
            <person name="Aqrawi P."/>
            <person name="Gross S."/>
            <person name="Joshi V."/>
            <person name="Fowler G."/>
            <person name="Nazareth L."/>
            <person name="Reid J."/>
            <person name="Worley K."/>
            <person name="Petrosino J."/>
            <person name="Highlander S."/>
            <person name="Gibbs R."/>
        </authorList>
    </citation>
    <scope>NUCLEOTIDE SEQUENCE [LARGE SCALE GENOMIC DNA]</scope>
    <source>
        <strain evidence="2">ATCC 33269</strain>
    </source>
</reference>
<dbReference type="PROSITE" id="PS51257">
    <property type="entry name" value="PROKAR_LIPOPROTEIN"/>
    <property type="match status" value="1"/>
</dbReference>
<dbReference type="HOGENOM" id="CLU_1720701_0_0_10"/>
<name>E7RRL6_9BACT</name>
<evidence type="ECO:0000313" key="2">
    <source>
        <dbReference type="EMBL" id="EFZ36904.1"/>
    </source>
</evidence>
<keyword evidence="1" id="KW-0732">Signal</keyword>
<dbReference type="Proteomes" id="UP000005580">
    <property type="component" value="Unassembled WGS sequence"/>
</dbReference>
<organism evidence="2 3">
    <name type="scientific">Hoylesella oralis ATCC 33269</name>
    <dbReference type="NCBI Taxonomy" id="873533"/>
    <lineage>
        <taxon>Bacteria</taxon>
        <taxon>Pseudomonadati</taxon>
        <taxon>Bacteroidota</taxon>
        <taxon>Bacteroidia</taxon>
        <taxon>Bacteroidales</taxon>
        <taxon>Prevotellaceae</taxon>
        <taxon>Hoylesella</taxon>
    </lineage>
</organism>
<gene>
    <name evidence="2" type="ORF">HMPREF0663_11817</name>
</gene>
<comment type="caution">
    <text evidence="2">The sequence shown here is derived from an EMBL/GenBank/DDBJ whole genome shotgun (WGS) entry which is preliminary data.</text>
</comment>
<evidence type="ECO:0008006" key="4">
    <source>
        <dbReference type="Google" id="ProtNLM"/>
    </source>
</evidence>
<feature type="chain" id="PRO_5003224493" description="Lipocalin-like domain-containing protein" evidence="1">
    <location>
        <begin position="21"/>
        <end position="152"/>
    </location>
</feature>
<dbReference type="EMBL" id="AEPE02000005">
    <property type="protein sequence ID" value="EFZ36904.1"/>
    <property type="molecule type" value="Genomic_DNA"/>
</dbReference>
<accession>E7RRL6</accession>
<evidence type="ECO:0000256" key="1">
    <source>
        <dbReference type="SAM" id="SignalP"/>
    </source>
</evidence>